<proteinExistence type="predicted"/>
<gene>
    <name evidence="2" type="ORF">COU88_04935</name>
</gene>
<feature type="transmembrane region" description="Helical" evidence="1">
    <location>
        <begin position="69"/>
        <end position="89"/>
    </location>
</feature>
<reference evidence="3" key="1">
    <citation type="submission" date="2017-09" db="EMBL/GenBank/DDBJ databases">
        <title>Depth-based differentiation of microbial function through sediment-hosted aquifers and enrichment of novel symbionts in the deep terrestrial subsurface.</title>
        <authorList>
            <person name="Probst A.J."/>
            <person name="Ladd B."/>
            <person name="Jarett J.K."/>
            <person name="Geller-Mcgrath D.E."/>
            <person name="Sieber C.M.K."/>
            <person name="Emerson J.B."/>
            <person name="Anantharaman K."/>
            <person name="Thomas B.C."/>
            <person name="Malmstrom R."/>
            <person name="Stieglmeier M."/>
            <person name="Klingl A."/>
            <person name="Woyke T."/>
            <person name="Ryan C.M."/>
            <person name="Banfield J.F."/>
        </authorList>
    </citation>
    <scope>NUCLEOTIDE SEQUENCE [LARGE SCALE GENOMIC DNA]</scope>
</reference>
<sequence>MRSYIRRVVYYMSALYAASLFIPGFAVAQSLKEFLIASVVVTLAFTFLSPLIRLVLLPINIVTLGIFSWLTQVVVFYVALLFVPMLFSIKSWSFAGWQVPQLGITIAPMNVGVFATIIIAALMISFIAGIVQWILG</sequence>
<evidence type="ECO:0000313" key="3">
    <source>
        <dbReference type="Proteomes" id="UP000229554"/>
    </source>
</evidence>
<dbReference type="EMBL" id="PFED01000201">
    <property type="protein sequence ID" value="PJE62454.1"/>
    <property type="molecule type" value="Genomic_DNA"/>
</dbReference>
<dbReference type="AlphaFoldDB" id="A0A2M8KRA3"/>
<feature type="transmembrane region" description="Helical" evidence="1">
    <location>
        <begin position="9"/>
        <end position="28"/>
    </location>
</feature>
<feature type="transmembrane region" description="Helical" evidence="1">
    <location>
        <begin position="109"/>
        <end position="135"/>
    </location>
</feature>
<dbReference type="Pfam" id="PF04020">
    <property type="entry name" value="Phage_holin_4_2"/>
    <property type="match status" value="1"/>
</dbReference>
<organism evidence="2 3">
    <name type="scientific">Candidatus Roizmanbacteria bacterium CG10_big_fil_rev_8_21_14_0_10_39_6</name>
    <dbReference type="NCBI Taxonomy" id="1974853"/>
    <lineage>
        <taxon>Bacteria</taxon>
        <taxon>Candidatus Roizmaniibacteriota</taxon>
    </lineage>
</organism>
<protein>
    <submittedName>
        <fullName evidence="2">Uncharacterized protein</fullName>
    </submittedName>
</protein>
<comment type="caution">
    <text evidence="2">The sequence shown here is derived from an EMBL/GenBank/DDBJ whole genome shotgun (WGS) entry which is preliminary data.</text>
</comment>
<evidence type="ECO:0000256" key="1">
    <source>
        <dbReference type="SAM" id="Phobius"/>
    </source>
</evidence>
<name>A0A2M8KRA3_9BACT</name>
<dbReference type="InterPro" id="IPR007165">
    <property type="entry name" value="Phage_holin_4_2"/>
</dbReference>
<keyword evidence="1" id="KW-1133">Transmembrane helix</keyword>
<keyword evidence="1" id="KW-0472">Membrane</keyword>
<accession>A0A2M8KRA3</accession>
<evidence type="ECO:0000313" key="2">
    <source>
        <dbReference type="EMBL" id="PJE62454.1"/>
    </source>
</evidence>
<feature type="transmembrane region" description="Helical" evidence="1">
    <location>
        <begin position="34"/>
        <end position="57"/>
    </location>
</feature>
<dbReference type="Proteomes" id="UP000229554">
    <property type="component" value="Unassembled WGS sequence"/>
</dbReference>
<keyword evidence="1" id="KW-0812">Transmembrane</keyword>